<feature type="compositionally biased region" description="Basic and acidic residues" evidence="1">
    <location>
        <begin position="94"/>
        <end position="117"/>
    </location>
</feature>
<feature type="region of interest" description="Disordered" evidence="1">
    <location>
        <begin position="94"/>
        <end position="140"/>
    </location>
</feature>
<dbReference type="InterPro" id="IPR029045">
    <property type="entry name" value="ClpP/crotonase-like_dom_sf"/>
</dbReference>
<protein>
    <submittedName>
        <fullName evidence="2">Endopeptidase Clp</fullName>
    </submittedName>
</protein>
<name>A0ABC9TQ66_CLOSY</name>
<dbReference type="SUPFAM" id="SSF52096">
    <property type="entry name" value="ClpP/crotonase"/>
    <property type="match status" value="1"/>
</dbReference>
<evidence type="ECO:0000313" key="2">
    <source>
        <dbReference type="EMBL" id="ERI73396.1"/>
    </source>
</evidence>
<evidence type="ECO:0000313" key="3">
    <source>
        <dbReference type="Proteomes" id="UP000016491"/>
    </source>
</evidence>
<proteinExistence type="predicted"/>
<dbReference type="Gene3D" id="3.90.226.10">
    <property type="entry name" value="2-enoyl-CoA Hydratase, Chain A, domain 1"/>
    <property type="match status" value="1"/>
</dbReference>
<feature type="compositionally biased region" description="Basic and acidic residues" evidence="1">
    <location>
        <begin position="128"/>
        <end position="140"/>
    </location>
</feature>
<comment type="caution">
    <text evidence="2">The sequence shown here is derived from an EMBL/GenBank/DDBJ whole genome shotgun (WGS) entry which is preliminary data.</text>
</comment>
<dbReference type="Proteomes" id="UP000016491">
    <property type="component" value="Unassembled WGS sequence"/>
</dbReference>
<evidence type="ECO:0000256" key="1">
    <source>
        <dbReference type="SAM" id="MobiDB-lite"/>
    </source>
</evidence>
<accession>A0ABC9TQ66</accession>
<organism evidence="2 3">
    <name type="scientific">[Clostridium] symbiosum ATCC 14940</name>
    <dbReference type="NCBI Taxonomy" id="411472"/>
    <lineage>
        <taxon>Bacteria</taxon>
        <taxon>Bacillati</taxon>
        <taxon>Bacillota</taxon>
        <taxon>Clostridia</taxon>
        <taxon>Lachnospirales</taxon>
        <taxon>Lachnospiraceae</taxon>
        <taxon>Otoolea</taxon>
    </lineage>
</organism>
<gene>
    <name evidence="2" type="ORF">CLOSYM_04946</name>
</gene>
<dbReference type="AlphaFoldDB" id="A0ABC9TQ66"/>
<feature type="region of interest" description="Disordered" evidence="1">
    <location>
        <begin position="1"/>
        <end position="22"/>
    </location>
</feature>
<sequence length="355" mass="40059">MRFHPAKKQRAANNNTLRDAQKRQKAPLIVVKSLLFIASRRKTRDFRAKCARKHLAEHNRVNSNVYYSNKNTEYHKKNKFGMRRTAMLVQELNERSHDFAGRNNKQEKKRENPETQRMKNSGNEPEQEQQKIKNEEAREERIKETGQVLLEEGGEGAHIHLISIIGEIEGHENLSGNTKTTKYEHILPKLAEIEDSREVDGVLVMINTVGGDVSCGLALAEMIASLSKPTVSLVIGDSHSIGVPLAVATDYSFIVPTGTMMIHPVRMSGTVIGAVQTYDYFEMIQDRILNFVSGHSQIAYDQLRRLMLNTEMLTKDLGTVLVGSDAVKEGLICEVGGIREALQKLNRMVLERKEI</sequence>
<feature type="compositionally biased region" description="Basic residues" evidence="1">
    <location>
        <begin position="1"/>
        <end position="10"/>
    </location>
</feature>
<reference evidence="2 3" key="1">
    <citation type="submission" date="2013-07" db="EMBL/GenBank/DDBJ databases">
        <authorList>
            <person name="Weinstock G."/>
            <person name="Sodergren E."/>
            <person name="Wylie T."/>
            <person name="Fulton L."/>
            <person name="Fulton R."/>
            <person name="Fronick C."/>
            <person name="O'Laughlin M."/>
            <person name="Godfrey J."/>
            <person name="Miner T."/>
            <person name="Herter B."/>
            <person name="Appelbaum E."/>
            <person name="Cordes M."/>
            <person name="Lek S."/>
            <person name="Wollam A."/>
            <person name="Pepin K.H."/>
            <person name="Palsikar V.B."/>
            <person name="Mitreva M."/>
            <person name="Wilson R.K."/>
        </authorList>
    </citation>
    <scope>NUCLEOTIDE SEQUENCE [LARGE SCALE GENOMIC DNA]</scope>
    <source>
        <strain evidence="2 3">ATCC 14940</strain>
    </source>
</reference>
<dbReference type="Pfam" id="PF00574">
    <property type="entry name" value="CLP_protease"/>
    <property type="match status" value="1"/>
</dbReference>
<dbReference type="EMBL" id="AWSU01000396">
    <property type="protein sequence ID" value="ERI73396.1"/>
    <property type="molecule type" value="Genomic_DNA"/>
</dbReference>
<dbReference type="InterPro" id="IPR023562">
    <property type="entry name" value="ClpP/TepA"/>
</dbReference>